<keyword evidence="5 7" id="KW-0408">Iron</keyword>
<comment type="similarity">
    <text evidence="2 8">Belongs to the cytochrome P450 family.</text>
</comment>
<dbReference type="PANTHER" id="PTHR24305:SF156">
    <property type="entry name" value="P450, PUTATIVE (EUROFUNG)-RELATED"/>
    <property type="match status" value="1"/>
</dbReference>
<gene>
    <name evidence="9" type="ORF">BO97DRAFT_453818</name>
</gene>
<dbReference type="GO" id="GO:0016705">
    <property type="term" value="F:oxidoreductase activity, acting on paired donors, with incorporation or reduction of molecular oxygen"/>
    <property type="evidence" value="ECO:0007669"/>
    <property type="project" value="InterPro"/>
</dbReference>
<dbReference type="PANTHER" id="PTHR24305">
    <property type="entry name" value="CYTOCHROME P450"/>
    <property type="match status" value="1"/>
</dbReference>
<dbReference type="SUPFAM" id="SSF48264">
    <property type="entry name" value="Cytochrome P450"/>
    <property type="match status" value="1"/>
</dbReference>
<proteinExistence type="inferred from homology"/>
<accession>A0A395HXV0</accession>
<dbReference type="EMBL" id="KZ824287">
    <property type="protein sequence ID" value="RAL11688.1"/>
    <property type="molecule type" value="Genomic_DNA"/>
</dbReference>
<sequence length="408" mass="45117">MTSAGILQCLQSFHSLPSRLIVSICAIISRCIYRIYLHPLASIPRPKLAACTSLWLACHTYIGDECTVISELHRKHGPLLRVAPNDVDIADKDAVEPIYISRGGFLKTAAYSKFDIDKHTTIFSTASIRDSQKTEDRSPDRRPVNVLNLTRAMAIDAVSAYLFHQRYGALTEQTTSISASPFVDSYVGVGAFLNLKPGLVGDLCMAVVDRVMAMTHAHVEVSHSLIDQYTNSWMSATGMTTATILWYLAKQPETYARLRKAVQKSIVNGEDPMNWSSSWANPVRLPQTVPTGGWEFKGHYLPAGTGIGVAAFQLHQDSSVFPEPRRFLPERWENADEAMLTSFFAFGKGTRACIAQALAMVEVTMAISKVAEADLLPGATVVQDRTEIKEWFNSKVKGEEISIQFARN</sequence>
<keyword evidence="10" id="KW-1185">Reference proteome</keyword>
<dbReference type="VEuPathDB" id="FungiDB:BO97DRAFT_453818"/>
<evidence type="ECO:0000313" key="10">
    <source>
        <dbReference type="Proteomes" id="UP000248961"/>
    </source>
</evidence>
<dbReference type="InterPro" id="IPR050121">
    <property type="entry name" value="Cytochrome_P450_monoxygenase"/>
</dbReference>
<dbReference type="GO" id="GO:0020037">
    <property type="term" value="F:heme binding"/>
    <property type="evidence" value="ECO:0007669"/>
    <property type="project" value="InterPro"/>
</dbReference>
<evidence type="ECO:0000256" key="1">
    <source>
        <dbReference type="ARBA" id="ARBA00001971"/>
    </source>
</evidence>
<keyword evidence="7 8" id="KW-0349">Heme</keyword>
<dbReference type="GO" id="GO:0004497">
    <property type="term" value="F:monooxygenase activity"/>
    <property type="evidence" value="ECO:0007669"/>
    <property type="project" value="UniProtKB-KW"/>
</dbReference>
<evidence type="ECO:0000256" key="6">
    <source>
        <dbReference type="ARBA" id="ARBA00023033"/>
    </source>
</evidence>
<protein>
    <submittedName>
        <fullName evidence="9">Cytochrome P450</fullName>
    </submittedName>
</protein>
<evidence type="ECO:0000256" key="5">
    <source>
        <dbReference type="ARBA" id="ARBA00023004"/>
    </source>
</evidence>
<dbReference type="GO" id="GO:0005506">
    <property type="term" value="F:iron ion binding"/>
    <property type="evidence" value="ECO:0007669"/>
    <property type="project" value="InterPro"/>
</dbReference>
<dbReference type="STRING" id="1450537.A0A395HXV0"/>
<evidence type="ECO:0000256" key="2">
    <source>
        <dbReference type="ARBA" id="ARBA00010617"/>
    </source>
</evidence>
<dbReference type="Gene3D" id="1.10.630.10">
    <property type="entry name" value="Cytochrome P450"/>
    <property type="match status" value="2"/>
</dbReference>
<dbReference type="InterPro" id="IPR002401">
    <property type="entry name" value="Cyt_P450_E_grp-I"/>
</dbReference>
<evidence type="ECO:0000256" key="3">
    <source>
        <dbReference type="ARBA" id="ARBA00022723"/>
    </source>
</evidence>
<keyword evidence="3 7" id="KW-0479">Metal-binding</keyword>
<keyword evidence="6 8" id="KW-0503">Monooxygenase</keyword>
<feature type="binding site" description="axial binding residue" evidence="7">
    <location>
        <position position="353"/>
    </location>
    <ligand>
        <name>heme</name>
        <dbReference type="ChEBI" id="CHEBI:30413"/>
    </ligand>
    <ligandPart>
        <name>Fe</name>
        <dbReference type="ChEBI" id="CHEBI:18248"/>
    </ligandPart>
</feature>
<evidence type="ECO:0000313" key="9">
    <source>
        <dbReference type="EMBL" id="RAL11688.1"/>
    </source>
</evidence>
<name>A0A395HXV0_ASPHC</name>
<evidence type="ECO:0000256" key="7">
    <source>
        <dbReference type="PIRSR" id="PIRSR602401-1"/>
    </source>
</evidence>
<reference evidence="9 10" key="1">
    <citation type="submission" date="2018-02" db="EMBL/GenBank/DDBJ databases">
        <title>The genomes of Aspergillus section Nigri reveals drivers in fungal speciation.</title>
        <authorList>
            <consortium name="DOE Joint Genome Institute"/>
            <person name="Vesth T.C."/>
            <person name="Nybo J."/>
            <person name="Theobald S."/>
            <person name="Brandl J."/>
            <person name="Frisvad J.C."/>
            <person name="Nielsen K.F."/>
            <person name="Lyhne E.K."/>
            <person name="Kogle M.E."/>
            <person name="Kuo A."/>
            <person name="Riley R."/>
            <person name="Clum A."/>
            <person name="Nolan M."/>
            <person name="Lipzen A."/>
            <person name="Salamov A."/>
            <person name="Henrissat B."/>
            <person name="Wiebenga A."/>
            <person name="De vries R.P."/>
            <person name="Grigoriev I.V."/>
            <person name="Mortensen U.H."/>
            <person name="Andersen M.R."/>
            <person name="Baker S.E."/>
        </authorList>
    </citation>
    <scope>NUCLEOTIDE SEQUENCE [LARGE SCALE GENOMIC DNA]</scope>
    <source>
        <strain evidence="9 10">CBS 101889</strain>
    </source>
</reference>
<dbReference type="Proteomes" id="UP000248961">
    <property type="component" value="Unassembled WGS sequence"/>
</dbReference>
<evidence type="ECO:0000256" key="8">
    <source>
        <dbReference type="RuleBase" id="RU000461"/>
    </source>
</evidence>
<comment type="cofactor">
    <cofactor evidence="1 7">
        <name>heme</name>
        <dbReference type="ChEBI" id="CHEBI:30413"/>
    </cofactor>
</comment>
<organism evidence="9 10">
    <name type="scientific">Aspergillus homomorphus (strain CBS 101889)</name>
    <dbReference type="NCBI Taxonomy" id="1450537"/>
    <lineage>
        <taxon>Eukaryota</taxon>
        <taxon>Fungi</taxon>
        <taxon>Dikarya</taxon>
        <taxon>Ascomycota</taxon>
        <taxon>Pezizomycotina</taxon>
        <taxon>Eurotiomycetes</taxon>
        <taxon>Eurotiomycetidae</taxon>
        <taxon>Eurotiales</taxon>
        <taxon>Aspergillaceae</taxon>
        <taxon>Aspergillus</taxon>
        <taxon>Aspergillus subgen. Circumdati</taxon>
    </lineage>
</organism>
<dbReference type="PRINTS" id="PR00463">
    <property type="entry name" value="EP450I"/>
</dbReference>
<dbReference type="InterPro" id="IPR036396">
    <property type="entry name" value="Cyt_P450_sf"/>
</dbReference>
<dbReference type="Pfam" id="PF00067">
    <property type="entry name" value="p450"/>
    <property type="match status" value="1"/>
</dbReference>
<dbReference type="PROSITE" id="PS00086">
    <property type="entry name" value="CYTOCHROME_P450"/>
    <property type="match status" value="1"/>
</dbReference>
<dbReference type="AlphaFoldDB" id="A0A395HXV0"/>
<dbReference type="RefSeq" id="XP_025550842.1">
    <property type="nucleotide sequence ID" value="XM_025699081.1"/>
</dbReference>
<dbReference type="InterPro" id="IPR017972">
    <property type="entry name" value="Cyt_P450_CS"/>
</dbReference>
<dbReference type="GeneID" id="37203370"/>
<evidence type="ECO:0000256" key="4">
    <source>
        <dbReference type="ARBA" id="ARBA00023002"/>
    </source>
</evidence>
<keyword evidence="4 8" id="KW-0560">Oxidoreductase</keyword>
<dbReference type="InterPro" id="IPR001128">
    <property type="entry name" value="Cyt_P450"/>
</dbReference>
<dbReference type="OrthoDB" id="3945418at2759"/>